<reference evidence="1 2" key="1">
    <citation type="submission" date="2015-02" db="EMBL/GenBank/DDBJ databases">
        <authorList>
            <person name="Chooi Y.-H."/>
        </authorList>
    </citation>
    <scope>NUCLEOTIDE SEQUENCE [LARGE SCALE GENOMIC DNA]</scope>
    <source>
        <strain evidence="1">E3</strain>
    </source>
</reference>
<evidence type="ECO:0000313" key="1">
    <source>
        <dbReference type="EMBL" id="CEO96739.1"/>
    </source>
</evidence>
<dbReference type="EMBL" id="CDSF01000076">
    <property type="protein sequence ID" value="CEO96739.1"/>
    <property type="molecule type" value="Genomic_DNA"/>
</dbReference>
<evidence type="ECO:0000313" key="2">
    <source>
        <dbReference type="Proteomes" id="UP000039324"/>
    </source>
</evidence>
<organism evidence="1 2">
    <name type="scientific">Plasmodiophora brassicae</name>
    <name type="common">Clubroot disease agent</name>
    <dbReference type="NCBI Taxonomy" id="37360"/>
    <lineage>
        <taxon>Eukaryota</taxon>
        <taxon>Sar</taxon>
        <taxon>Rhizaria</taxon>
        <taxon>Endomyxa</taxon>
        <taxon>Phytomyxea</taxon>
        <taxon>Plasmodiophorida</taxon>
        <taxon>Plasmodiophoridae</taxon>
        <taxon>Plasmodiophora</taxon>
    </lineage>
</organism>
<proteinExistence type="predicted"/>
<protein>
    <submittedName>
        <fullName evidence="1">Uncharacterized protein</fullName>
    </submittedName>
</protein>
<keyword evidence="2" id="KW-1185">Reference proteome</keyword>
<dbReference type="OrthoDB" id="7760243at2759"/>
<gene>
    <name evidence="1" type="ORF">PBRA_005343</name>
</gene>
<accession>A0A0G4INI5</accession>
<dbReference type="Proteomes" id="UP000039324">
    <property type="component" value="Unassembled WGS sequence"/>
</dbReference>
<sequence>MWEKVAGYIRNHVGFGDDGRSPHWSEEQPTAADLDHFVVVHDESAKRSYPPSRYRNSDVLNHVCGKTLTLYVHRYSLSVTSAAMFKLVSNALLQRERDRAGAASIALVDARKESLRRLHPEYFAYDTNWLQWAAWIEAQPQQVREERAAEAPPPHLSHLFRMVPIDSGAVLHNMQTSMRVTRCVSERFKRKLEDILDTAKTVTAGFKTVTAGVNLLMTQLESLHEAAADTEEMIAAMEAASRPGESDFGRRIAAEITNEVDVDHDNDMENMDEA</sequence>
<dbReference type="AlphaFoldDB" id="A0A0G4INI5"/>
<name>A0A0G4INI5_PLABS</name>